<accession>A0A367QYJ6</accession>
<dbReference type="AlphaFoldDB" id="A0A367QYJ6"/>
<name>A0A367QYJ6_NOSPU</name>
<reference evidence="2" key="1">
    <citation type="submission" date="2016-04" db="EMBL/GenBank/DDBJ databases">
        <authorList>
            <person name="Tabuchi Yagui T.R."/>
        </authorList>
    </citation>
    <scope>NUCLEOTIDE SEQUENCE [LARGE SCALE GENOMIC DNA]</scope>
</reference>
<dbReference type="Proteomes" id="UP000252085">
    <property type="component" value="Unassembled WGS sequence"/>
</dbReference>
<organism evidence="1 2">
    <name type="scientific">Nostoc punctiforme NIES-2108</name>
    <dbReference type="NCBI Taxonomy" id="1356359"/>
    <lineage>
        <taxon>Bacteria</taxon>
        <taxon>Bacillati</taxon>
        <taxon>Cyanobacteriota</taxon>
        <taxon>Cyanophyceae</taxon>
        <taxon>Nostocales</taxon>
        <taxon>Nostocaceae</taxon>
        <taxon>Nostoc</taxon>
    </lineage>
</organism>
<gene>
    <name evidence="1" type="ORF">A6769_35810</name>
</gene>
<evidence type="ECO:0000313" key="2">
    <source>
        <dbReference type="Proteomes" id="UP000252085"/>
    </source>
</evidence>
<proteinExistence type="predicted"/>
<protein>
    <submittedName>
        <fullName evidence="1">Uncharacterized protein</fullName>
    </submittedName>
</protein>
<comment type="caution">
    <text evidence="1">The sequence shown here is derived from an EMBL/GenBank/DDBJ whole genome shotgun (WGS) entry which is preliminary data.</text>
</comment>
<evidence type="ECO:0000313" key="1">
    <source>
        <dbReference type="EMBL" id="RCJ29288.1"/>
    </source>
</evidence>
<dbReference type="EMBL" id="LXQE01000199">
    <property type="protein sequence ID" value="RCJ29288.1"/>
    <property type="molecule type" value="Genomic_DNA"/>
</dbReference>
<sequence>MSKNSNRPRVYDAVLGGQEKAPPGAVVLGGLEGIKRRLTNPVVEQKIAALEEALKYGDAGLELVILALEDKLWKVRQAAYLLLVNKQDYVVQQALQEYQKSSRYDVFVAMGRTGGISDVDTLMESLENEQNTATTKLVDYTLGLVNTNEGKDRIRHYLFNGTQIQRNYAALYFKRKGVKDILIEAVRQGCIDRVQAFSK</sequence>